<evidence type="ECO:0000313" key="2">
    <source>
        <dbReference type="Proteomes" id="UP000184520"/>
    </source>
</evidence>
<accession>A0A1M5FAF2</accession>
<protein>
    <submittedName>
        <fullName evidence="1">Uncharacterized protein</fullName>
    </submittedName>
</protein>
<keyword evidence="2" id="KW-1185">Reference proteome</keyword>
<dbReference type="EMBL" id="FQWD01000001">
    <property type="protein sequence ID" value="SHF88419.1"/>
    <property type="molecule type" value="Genomic_DNA"/>
</dbReference>
<proteinExistence type="predicted"/>
<dbReference type="Proteomes" id="UP000184520">
    <property type="component" value="Unassembled WGS sequence"/>
</dbReference>
<name>A0A1M5FAF2_9ALTE</name>
<organism evidence="1 2">
    <name type="scientific">Marisediminitalea aggregata</name>
    <dbReference type="NCBI Taxonomy" id="634436"/>
    <lineage>
        <taxon>Bacteria</taxon>
        <taxon>Pseudomonadati</taxon>
        <taxon>Pseudomonadota</taxon>
        <taxon>Gammaproteobacteria</taxon>
        <taxon>Alteromonadales</taxon>
        <taxon>Alteromonadaceae</taxon>
        <taxon>Marisediminitalea</taxon>
    </lineage>
</organism>
<sequence>MVLVVLYTIFRLCNSSLNRPWYGKIEGVFCSDFQKNYENCTKLIPSIVQFDVVECLYCYTMVGLLVNSESLGESLQF</sequence>
<dbReference type="STRING" id="634436.SAMN05216361_0747"/>
<gene>
    <name evidence="1" type="ORF">SAMN05216361_0747</name>
</gene>
<reference evidence="2" key="1">
    <citation type="submission" date="2016-11" db="EMBL/GenBank/DDBJ databases">
        <authorList>
            <person name="Varghese N."/>
            <person name="Submissions S."/>
        </authorList>
    </citation>
    <scope>NUCLEOTIDE SEQUENCE [LARGE SCALE GENOMIC DNA]</scope>
    <source>
        <strain evidence="2">CGMCC 1.8995</strain>
    </source>
</reference>
<dbReference type="AlphaFoldDB" id="A0A1M5FAF2"/>
<evidence type="ECO:0000313" key="1">
    <source>
        <dbReference type="EMBL" id="SHF88419.1"/>
    </source>
</evidence>